<name>A0ABQ4I0I7_9ACTN</name>
<protein>
    <submittedName>
        <fullName evidence="1">Uncharacterized protein</fullName>
    </submittedName>
</protein>
<comment type="caution">
    <text evidence="1">The sequence shown here is derived from an EMBL/GenBank/DDBJ whole genome shotgun (WGS) entry which is preliminary data.</text>
</comment>
<proteinExistence type="predicted"/>
<dbReference type="EMBL" id="BOOZ01000032">
    <property type="protein sequence ID" value="GIJ11428.1"/>
    <property type="molecule type" value="Genomic_DNA"/>
</dbReference>
<sequence length="125" mass="13407">MVAGPGAGKGRAEVQVGEHFRPFGTAIRYVRFDKPARFPKPLQRFVTAADRAQQVCGKPTRSCDSQWVVRVQGGGHSTINGQPDQLTVAMPCQVCLGEMVSLREQGEARPSIIAGMQSNCPLGGI</sequence>
<reference evidence="1 2" key="1">
    <citation type="submission" date="2021-01" db="EMBL/GenBank/DDBJ databases">
        <title>Whole genome shotgun sequence of Verrucosispora andamanensis NBRC 109075.</title>
        <authorList>
            <person name="Komaki H."/>
            <person name="Tamura T."/>
        </authorList>
    </citation>
    <scope>NUCLEOTIDE SEQUENCE [LARGE SCALE GENOMIC DNA]</scope>
    <source>
        <strain evidence="1 2">NBRC 109075</strain>
    </source>
</reference>
<gene>
    <name evidence="1" type="ORF">Van01_46420</name>
</gene>
<evidence type="ECO:0000313" key="1">
    <source>
        <dbReference type="EMBL" id="GIJ11428.1"/>
    </source>
</evidence>
<keyword evidence="2" id="KW-1185">Reference proteome</keyword>
<accession>A0ABQ4I0I7</accession>
<organism evidence="1 2">
    <name type="scientific">Micromonospora andamanensis</name>
    <dbReference type="NCBI Taxonomy" id="1287068"/>
    <lineage>
        <taxon>Bacteria</taxon>
        <taxon>Bacillati</taxon>
        <taxon>Actinomycetota</taxon>
        <taxon>Actinomycetes</taxon>
        <taxon>Micromonosporales</taxon>
        <taxon>Micromonosporaceae</taxon>
        <taxon>Micromonospora</taxon>
    </lineage>
</organism>
<evidence type="ECO:0000313" key="2">
    <source>
        <dbReference type="Proteomes" id="UP000647017"/>
    </source>
</evidence>
<dbReference type="Proteomes" id="UP000647017">
    <property type="component" value="Unassembled WGS sequence"/>
</dbReference>